<feature type="region of interest" description="Disordered" evidence="1">
    <location>
        <begin position="1"/>
        <end position="68"/>
    </location>
</feature>
<protein>
    <submittedName>
        <fullName evidence="2">Uncharacterized protein</fullName>
    </submittedName>
</protein>
<feature type="compositionally biased region" description="Low complexity" evidence="1">
    <location>
        <begin position="83"/>
        <end position="96"/>
    </location>
</feature>
<gene>
    <name evidence="2" type="ORF">GIB67_022545</name>
</gene>
<reference evidence="2 3" key="1">
    <citation type="journal article" date="2020" name="IScience">
        <title>Genome Sequencing of the Endangered Kingdonia uniflora (Circaeasteraceae, Ranunculales) Reveals Potential Mechanisms of Evolutionary Specialization.</title>
        <authorList>
            <person name="Sun Y."/>
            <person name="Deng T."/>
            <person name="Zhang A."/>
            <person name="Moore M.J."/>
            <person name="Landis J.B."/>
            <person name="Lin N."/>
            <person name="Zhang H."/>
            <person name="Zhang X."/>
            <person name="Huang J."/>
            <person name="Zhang X."/>
            <person name="Sun H."/>
            <person name="Wang H."/>
        </authorList>
    </citation>
    <scope>NUCLEOTIDE SEQUENCE [LARGE SCALE GENOMIC DNA]</scope>
    <source>
        <strain evidence="2">TB1705</strain>
        <tissue evidence="2">Leaf</tissue>
    </source>
</reference>
<sequence length="173" mass="18760">MGKKVWRPTIRGGEHKKQTTFSGKEKRGEQTKCDTEGWIVPNMKKTSKSTSNKAREPSPNKIVNGSGFGLLSGIEEDIEKVLTSSKTTSNGSTTGSDLEQSKEEPRENESLRGSDNVQVACPEKGSVNGDEDTKSTCTTVRKDSIADKGLISNDGASVQVPTTRKSERARELI</sequence>
<dbReference type="Proteomes" id="UP000541444">
    <property type="component" value="Unassembled WGS sequence"/>
</dbReference>
<evidence type="ECO:0000313" key="3">
    <source>
        <dbReference type="Proteomes" id="UP000541444"/>
    </source>
</evidence>
<accession>A0A7J7L7A7</accession>
<feature type="region of interest" description="Disordered" evidence="1">
    <location>
        <begin position="81"/>
        <end position="173"/>
    </location>
</feature>
<evidence type="ECO:0000256" key="1">
    <source>
        <dbReference type="SAM" id="MobiDB-lite"/>
    </source>
</evidence>
<organism evidence="2 3">
    <name type="scientific">Kingdonia uniflora</name>
    <dbReference type="NCBI Taxonomy" id="39325"/>
    <lineage>
        <taxon>Eukaryota</taxon>
        <taxon>Viridiplantae</taxon>
        <taxon>Streptophyta</taxon>
        <taxon>Embryophyta</taxon>
        <taxon>Tracheophyta</taxon>
        <taxon>Spermatophyta</taxon>
        <taxon>Magnoliopsida</taxon>
        <taxon>Ranunculales</taxon>
        <taxon>Circaeasteraceae</taxon>
        <taxon>Kingdonia</taxon>
    </lineage>
</organism>
<dbReference type="AlphaFoldDB" id="A0A7J7L7A7"/>
<proteinExistence type="predicted"/>
<feature type="compositionally biased region" description="Basic and acidic residues" evidence="1">
    <location>
        <begin position="164"/>
        <end position="173"/>
    </location>
</feature>
<keyword evidence="3" id="KW-1185">Reference proteome</keyword>
<feature type="compositionally biased region" description="Polar residues" evidence="1">
    <location>
        <begin position="154"/>
        <end position="163"/>
    </location>
</feature>
<feature type="compositionally biased region" description="Basic and acidic residues" evidence="1">
    <location>
        <begin position="12"/>
        <end position="35"/>
    </location>
</feature>
<comment type="caution">
    <text evidence="2">The sequence shown here is derived from an EMBL/GenBank/DDBJ whole genome shotgun (WGS) entry which is preliminary data.</text>
</comment>
<feature type="compositionally biased region" description="Basic and acidic residues" evidence="1">
    <location>
        <begin position="99"/>
        <end position="112"/>
    </location>
</feature>
<name>A0A7J7L7A7_9MAGN</name>
<dbReference type="EMBL" id="JACGCM010002569">
    <property type="protein sequence ID" value="KAF6138511.1"/>
    <property type="molecule type" value="Genomic_DNA"/>
</dbReference>
<evidence type="ECO:0000313" key="2">
    <source>
        <dbReference type="EMBL" id="KAF6138511.1"/>
    </source>
</evidence>